<evidence type="ECO:0000256" key="15">
    <source>
        <dbReference type="ARBA" id="ARBA00023172"/>
    </source>
</evidence>
<keyword evidence="5" id="KW-0479">Metal-binding</keyword>
<evidence type="ECO:0000256" key="7">
    <source>
        <dbReference type="ARBA" id="ARBA00022759"/>
    </source>
</evidence>
<keyword evidence="15" id="KW-0233">DNA recombination</keyword>
<comment type="function">
    <text evidence="1">The aspartyl protease (PR) mediates the proteolytic cleavages of the Gag and Gag-Pol polyproteins after assembly of the VLP.</text>
</comment>
<dbReference type="OrthoDB" id="166608at2759"/>
<proteinExistence type="predicted"/>
<dbReference type="SUPFAM" id="SSF53098">
    <property type="entry name" value="Ribonuclease H-like"/>
    <property type="match status" value="1"/>
</dbReference>
<dbReference type="STRING" id="4795.A0A225V0K2"/>
<dbReference type="GO" id="GO:0003676">
    <property type="term" value="F:nucleic acid binding"/>
    <property type="evidence" value="ECO:0007669"/>
    <property type="project" value="InterPro"/>
</dbReference>
<comment type="caution">
    <text evidence="18">The sequence shown here is derived from an EMBL/GenBank/DDBJ whole genome shotgun (WGS) entry which is preliminary data.</text>
</comment>
<keyword evidence="10" id="KW-0460">Magnesium</keyword>
<sequence length="551" mass="62661">MKALGLIVQGVSIEHHTKIRSVTSAVQACNTLLTFYNRTTMHNRVTMTRWIHEFKMEDGSTMARHLGTFGELIVGLQTLDDLLDDSRQLVIRLSSLPTEYKLIVSIVKNSKDVTLIEAKEKLLRSYVIWREVFRCGQVGLMKRECPEQANGGSHEDSVFAVGEDRSAGWLIDSGATVHMTPHRDDLYEYSTIPADMYVAIADGKKIRVAGTGSVRLKGIDGKSIRMVEVLHVPGFDRRLLSVGKLADRGMSVEFQRNSCVISNESKVIASGKKYGKAYLLDCHQDTAHDTDYTEVDREWEVLHARMGHLNEDSLEKTLPVTTDDFALHVTVAGDDVTPSGVGSHGCDGPMKTKSKDGARYVLVFMDDYSRYVVTNFLNKKSNVANKFKLFLTSPQQNGVTERIDRTIMENARSMLHYKGVSAMWWVEVVNTAVYLINRSTNCMRSTTTLYELSFKTKPSRNHLRVFGSIGYAHVDKFRRTKLEAKSFKCMFLGYAEDSKGYRVYDLESNIVKVSRSEKLDEREVRHCHSGWNNQLKMWRCKWNSRHRPDRN</sequence>
<evidence type="ECO:0000256" key="10">
    <source>
        <dbReference type="ARBA" id="ARBA00022842"/>
    </source>
</evidence>
<dbReference type="InterPro" id="IPR057670">
    <property type="entry name" value="SH3_retrovirus"/>
</dbReference>
<dbReference type="GO" id="GO:0003964">
    <property type="term" value="F:RNA-directed DNA polymerase activity"/>
    <property type="evidence" value="ECO:0007669"/>
    <property type="project" value="UniProtKB-KW"/>
</dbReference>
<dbReference type="Gene3D" id="3.30.420.10">
    <property type="entry name" value="Ribonuclease H-like superfamily/Ribonuclease H"/>
    <property type="match status" value="1"/>
</dbReference>
<keyword evidence="19" id="KW-1185">Reference proteome</keyword>
<keyword evidence="13" id="KW-0808">Transferase</keyword>
<keyword evidence="4" id="KW-0540">Nuclease</keyword>
<accession>A0A225V0K2</accession>
<evidence type="ECO:0000256" key="5">
    <source>
        <dbReference type="ARBA" id="ARBA00022723"/>
    </source>
</evidence>
<protein>
    <recommendedName>
        <fullName evidence="20">Integrase catalytic domain-containing protein</fullName>
    </recommendedName>
</protein>
<keyword evidence="11" id="KW-0229">DNA integration</keyword>
<dbReference type="GO" id="GO:0046872">
    <property type="term" value="F:metal ion binding"/>
    <property type="evidence" value="ECO:0007669"/>
    <property type="project" value="UniProtKB-KW"/>
</dbReference>
<evidence type="ECO:0000313" key="18">
    <source>
        <dbReference type="EMBL" id="OWY98831.1"/>
    </source>
</evidence>
<evidence type="ECO:0000256" key="14">
    <source>
        <dbReference type="ARBA" id="ARBA00023113"/>
    </source>
</evidence>
<dbReference type="Proteomes" id="UP000198211">
    <property type="component" value="Unassembled WGS sequence"/>
</dbReference>
<dbReference type="InterPro" id="IPR036397">
    <property type="entry name" value="RNaseH_sf"/>
</dbReference>
<dbReference type="GO" id="GO:0006508">
    <property type="term" value="P:proteolysis"/>
    <property type="evidence" value="ECO:0007669"/>
    <property type="project" value="UniProtKB-KW"/>
</dbReference>
<evidence type="ECO:0000256" key="6">
    <source>
        <dbReference type="ARBA" id="ARBA00022741"/>
    </source>
</evidence>
<dbReference type="InterPro" id="IPR054722">
    <property type="entry name" value="PolX-like_BBD"/>
</dbReference>
<dbReference type="GO" id="GO:0015074">
    <property type="term" value="P:DNA integration"/>
    <property type="evidence" value="ECO:0007669"/>
    <property type="project" value="UniProtKB-KW"/>
</dbReference>
<dbReference type="Pfam" id="PF22936">
    <property type="entry name" value="Pol_BBD"/>
    <property type="match status" value="1"/>
</dbReference>
<feature type="domain" description="Retrovirus-related Pol polyprotein from transposon TNT 1-94-like beta-barrel" evidence="16">
    <location>
        <begin position="169"/>
        <end position="250"/>
    </location>
</feature>
<keyword evidence="13" id="KW-0548">Nucleotidyltransferase</keyword>
<evidence type="ECO:0000259" key="17">
    <source>
        <dbReference type="Pfam" id="PF25597"/>
    </source>
</evidence>
<keyword evidence="6" id="KW-0547">Nucleotide-binding</keyword>
<dbReference type="GO" id="GO:0006310">
    <property type="term" value="P:DNA recombination"/>
    <property type="evidence" value="ECO:0007669"/>
    <property type="project" value="UniProtKB-KW"/>
</dbReference>
<evidence type="ECO:0000256" key="11">
    <source>
        <dbReference type="ARBA" id="ARBA00022908"/>
    </source>
</evidence>
<evidence type="ECO:0000256" key="13">
    <source>
        <dbReference type="ARBA" id="ARBA00022932"/>
    </source>
</evidence>
<evidence type="ECO:0008006" key="20">
    <source>
        <dbReference type="Google" id="ProtNLM"/>
    </source>
</evidence>
<keyword evidence="3" id="KW-0645">Protease</keyword>
<keyword evidence="2" id="KW-1188">Viral release from host cell</keyword>
<feature type="domain" description="Retroviral polymerase SH3-like" evidence="17">
    <location>
        <begin position="469"/>
        <end position="524"/>
    </location>
</feature>
<dbReference type="AlphaFoldDB" id="A0A225V0K2"/>
<keyword evidence="14" id="KW-0917">Virion maturation</keyword>
<dbReference type="PANTHER" id="PTHR42648:SF11">
    <property type="entry name" value="TRANSPOSON TY4-P GAG-POL POLYPROTEIN"/>
    <property type="match status" value="1"/>
</dbReference>
<dbReference type="GO" id="GO:0004519">
    <property type="term" value="F:endonuclease activity"/>
    <property type="evidence" value="ECO:0007669"/>
    <property type="project" value="UniProtKB-KW"/>
</dbReference>
<dbReference type="PANTHER" id="PTHR42648">
    <property type="entry name" value="TRANSPOSASE, PUTATIVE-RELATED"/>
    <property type="match status" value="1"/>
</dbReference>
<evidence type="ECO:0000256" key="3">
    <source>
        <dbReference type="ARBA" id="ARBA00022670"/>
    </source>
</evidence>
<dbReference type="GO" id="GO:0003887">
    <property type="term" value="F:DNA-directed DNA polymerase activity"/>
    <property type="evidence" value="ECO:0007669"/>
    <property type="project" value="UniProtKB-KW"/>
</dbReference>
<dbReference type="GO" id="GO:0008233">
    <property type="term" value="F:peptidase activity"/>
    <property type="evidence" value="ECO:0007669"/>
    <property type="project" value="UniProtKB-KW"/>
</dbReference>
<evidence type="ECO:0000256" key="4">
    <source>
        <dbReference type="ARBA" id="ARBA00022722"/>
    </source>
</evidence>
<keyword evidence="9" id="KW-0067">ATP-binding</keyword>
<organism evidence="18 19">
    <name type="scientific">Phytophthora megakarya</name>
    <dbReference type="NCBI Taxonomy" id="4795"/>
    <lineage>
        <taxon>Eukaryota</taxon>
        <taxon>Sar</taxon>
        <taxon>Stramenopiles</taxon>
        <taxon>Oomycota</taxon>
        <taxon>Peronosporomycetes</taxon>
        <taxon>Peronosporales</taxon>
        <taxon>Peronosporaceae</taxon>
        <taxon>Phytophthora</taxon>
    </lineage>
</organism>
<dbReference type="GO" id="GO:0005524">
    <property type="term" value="F:ATP binding"/>
    <property type="evidence" value="ECO:0007669"/>
    <property type="project" value="UniProtKB-KW"/>
</dbReference>
<keyword evidence="13" id="KW-0239">DNA-directed DNA polymerase</keyword>
<evidence type="ECO:0000313" key="19">
    <source>
        <dbReference type="Proteomes" id="UP000198211"/>
    </source>
</evidence>
<evidence type="ECO:0000256" key="2">
    <source>
        <dbReference type="ARBA" id="ARBA00022612"/>
    </source>
</evidence>
<dbReference type="Pfam" id="PF14223">
    <property type="entry name" value="Retrotran_gag_2"/>
    <property type="match status" value="1"/>
</dbReference>
<dbReference type="EMBL" id="NBNE01009027">
    <property type="protein sequence ID" value="OWY98831.1"/>
    <property type="molecule type" value="Genomic_DNA"/>
</dbReference>
<dbReference type="InterPro" id="IPR039537">
    <property type="entry name" value="Retrotran_Ty1/copia-like"/>
</dbReference>
<dbReference type="InterPro" id="IPR012337">
    <property type="entry name" value="RNaseH-like_sf"/>
</dbReference>
<reference evidence="19" key="1">
    <citation type="submission" date="2017-03" db="EMBL/GenBank/DDBJ databases">
        <title>Phytopthora megakarya and P. palmivora, two closely related causual agents of cacao black pod achieved similar genome size and gene model numbers by different mechanisms.</title>
        <authorList>
            <person name="Ali S."/>
            <person name="Shao J."/>
            <person name="Larry D.J."/>
            <person name="Kronmiller B."/>
            <person name="Shen D."/>
            <person name="Strem M.D."/>
            <person name="Melnick R.L."/>
            <person name="Guiltinan M.J."/>
            <person name="Tyler B.M."/>
            <person name="Meinhardt L.W."/>
            <person name="Bailey B.A."/>
        </authorList>
    </citation>
    <scope>NUCLEOTIDE SEQUENCE [LARGE SCALE GENOMIC DNA]</scope>
    <source>
        <strain evidence="19">zdho120</strain>
    </source>
</reference>
<evidence type="ECO:0000256" key="8">
    <source>
        <dbReference type="ARBA" id="ARBA00022801"/>
    </source>
</evidence>
<evidence type="ECO:0000256" key="9">
    <source>
        <dbReference type="ARBA" id="ARBA00022840"/>
    </source>
</evidence>
<dbReference type="Pfam" id="PF25597">
    <property type="entry name" value="SH3_retrovirus"/>
    <property type="match status" value="1"/>
</dbReference>
<keyword evidence="8" id="KW-0378">Hydrolase</keyword>
<evidence type="ECO:0000259" key="16">
    <source>
        <dbReference type="Pfam" id="PF22936"/>
    </source>
</evidence>
<evidence type="ECO:0000256" key="1">
    <source>
        <dbReference type="ARBA" id="ARBA00002180"/>
    </source>
</evidence>
<keyword evidence="7" id="KW-0255">Endonuclease</keyword>
<gene>
    <name evidence="18" type="ORF">PHMEG_00030299</name>
</gene>
<keyword evidence="12" id="KW-0695">RNA-directed DNA polymerase</keyword>
<name>A0A225V0K2_9STRA</name>
<evidence type="ECO:0000256" key="12">
    <source>
        <dbReference type="ARBA" id="ARBA00022918"/>
    </source>
</evidence>